<evidence type="ECO:0000256" key="5">
    <source>
        <dbReference type="ARBA" id="ARBA00023242"/>
    </source>
</evidence>
<dbReference type="InterPro" id="IPR015300">
    <property type="entry name" value="DNA-bd_pseudobarrel_sf"/>
</dbReference>
<dbReference type="InterPro" id="IPR044837">
    <property type="entry name" value="REM16-like"/>
</dbReference>
<dbReference type="GO" id="GO:0005634">
    <property type="term" value="C:nucleus"/>
    <property type="evidence" value="ECO:0007669"/>
    <property type="project" value="UniProtKB-SubCell"/>
</dbReference>
<organism evidence="8 9">
    <name type="scientific">Ananas comosus</name>
    <name type="common">Pineapple</name>
    <name type="synonym">Ananas ananas</name>
    <dbReference type="NCBI Taxonomy" id="4615"/>
    <lineage>
        <taxon>Eukaryota</taxon>
        <taxon>Viridiplantae</taxon>
        <taxon>Streptophyta</taxon>
        <taxon>Embryophyta</taxon>
        <taxon>Tracheophyta</taxon>
        <taxon>Spermatophyta</taxon>
        <taxon>Magnoliopsida</taxon>
        <taxon>Liliopsida</taxon>
        <taxon>Poales</taxon>
        <taxon>Bromeliaceae</taxon>
        <taxon>Bromelioideae</taxon>
        <taxon>Ananas</taxon>
    </lineage>
</organism>
<dbReference type="Gene3D" id="2.40.330.10">
    <property type="entry name" value="DNA-binding pseudobarrel domain"/>
    <property type="match status" value="2"/>
</dbReference>
<evidence type="ECO:0000256" key="3">
    <source>
        <dbReference type="ARBA" id="ARBA00023125"/>
    </source>
</evidence>
<keyword evidence="2" id="KW-0805">Transcription regulation</keyword>
<evidence type="ECO:0000256" key="4">
    <source>
        <dbReference type="ARBA" id="ARBA00023163"/>
    </source>
</evidence>
<reference evidence="9" key="2">
    <citation type="submission" date="2025-08" db="UniProtKB">
        <authorList>
            <consortium name="RefSeq"/>
        </authorList>
    </citation>
    <scope>IDENTIFICATION</scope>
    <source>
        <tissue evidence="9">Leaf</tissue>
    </source>
</reference>
<evidence type="ECO:0000259" key="7">
    <source>
        <dbReference type="PROSITE" id="PS50863"/>
    </source>
</evidence>
<dbReference type="PANTHER" id="PTHR31391:SF155">
    <property type="entry name" value="B3 DOMAIN-CONTAINING PROTEIN OS11G0197600"/>
    <property type="match status" value="1"/>
</dbReference>
<evidence type="ECO:0000256" key="6">
    <source>
        <dbReference type="SAM" id="MobiDB-lite"/>
    </source>
</evidence>
<evidence type="ECO:0000313" key="8">
    <source>
        <dbReference type="Proteomes" id="UP000515123"/>
    </source>
</evidence>
<feature type="compositionally biased region" description="Acidic residues" evidence="6">
    <location>
        <begin position="123"/>
        <end position="137"/>
    </location>
</feature>
<keyword evidence="8" id="KW-1185">Reference proteome</keyword>
<dbReference type="GO" id="GO:0003677">
    <property type="term" value="F:DNA binding"/>
    <property type="evidence" value="ECO:0007669"/>
    <property type="project" value="UniProtKB-KW"/>
</dbReference>
<sequence>MARSAPHFFKVFLPDLLSQHLEIPPAFRKHLENESPGMVSLKGPGGSIWNAELVENSQGFRLESGWKEFVADHSLAAGDFLVFQYDGRLRFSVLVFDSTACDKEAAFSARRPQCDVIVTIESSTEEQEKEEEGETVLEDTQAADSSQNDSLGVNSKKRIGVSDSFKNLPPLKKNCNTLSRSASKGSVDCFGKSKKTKTITSLLACSSPHFGPLSLEGNSLANANHLKEVPLPSSAQNASQVAPRERDVMSLAWDNLQNLIVRKANSTPEEDNAPYSQTSTPHSSSKKQVNFNEMDSSETTIKSSKSLKLINYGHVRRRGEAVAKVQKMPSLISQRRPVTQEEVDRALERAKLFKSKNPSTLIVMQDSYVYSSFFMNMPRHFAREHLPKINRKITLWDPQGNPWEISFVCYNTHCSLSGGWGAFSFANNLEKYDVCVFELVRKNNLKVHIFRVVESIAPLIRRSQLRD</sequence>
<feature type="compositionally biased region" description="Polar residues" evidence="6">
    <location>
        <begin position="142"/>
        <end position="153"/>
    </location>
</feature>
<name>A0A6P5GE90_ANACO</name>
<feature type="region of interest" description="Disordered" evidence="6">
    <location>
        <begin position="123"/>
        <end position="154"/>
    </location>
</feature>
<protein>
    <submittedName>
        <fullName evidence="9">B3 domain-containing protein Os11g0197600-like isoform X1</fullName>
    </submittedName>
</protein>
<dbReference type="GeneID" id="109722613"/>
<evidence type="ECO:0000256" key="2">
    <source>
        <dbReference type="ARBA" id="ARBA00023015"/>
    </source>
</evidence>
<comment type="subcellular location">
    <subcellularLocation>
        <location evidence="1">Nucleus</location>
    </subcellularLocation>
</comment>
<keyword evidence="5" id="KW-0539">Nucleus</keyword>
<dbReference type="CDD" id="cd10017">
    <property type="entry name" value="B3_DNA"/>
    <property type="match status" value="2"/>
</dbReference>
<dbReference type="SMART" id="SM01019">
    <property type="entry name" value="B3"/>
    <property type="match status" value="2"/>
</dbReference>
<proteinExistence type="predicted"/>
<dbReference type="InterPro" id="IPR003340">
    <property type="entry name" value="B3_DNA-bd"/>
</dbReference>
<keyword evidence="4" id="KW-0804">Transcription</keyword>
<evidence type="ECO:0000256" key="1">
    <source>
        <dbReference type="ARBA" id="ARBA00004123"/>
    </source>
</evidence>
<dbReference type="OrthoDB" id="1666376at2759"/>
<dbReference type="RefSeq" id="XP_020106294.1">
    <property type="nucleotide sequence ID" value="XM_020250705.1"/>
</dbReference>
<feature type="domain" description="TF-B3" evidence="7">
    <location>
        <begin position="360"/>
        <end position="453"/>
    </location>
</feature>
<dbReference type="PROSITE" id="PS50863">
    <property type="entry name" value="B3"/>
    <property type="match status" value="2"/>
</dbReference>
<dbReference type="AlphaFoldDB" id="A0A6P5GE90"/>
<accession>A0A6P5GE90</accession>
<evidence type="ECO:0000313" key="9">
    <source>
        <dbReference type="RefSeq" id="XP_020106294.1"/>
    </source>
</evidence>
<dbReference type="Pfam" id="PF02362">
    <property type="entry name" value="B3"/>
    <property type="match status" value="2"/>
</dbReference>
<keyword evidence="3" id="KW-0238">DNA-binding</keyword>
<dbReference type="Proteomes" id="UP000515123">
    <property type="component" value="Linkage group 16"/>
</dbReference>
<dbReference type="PANTHER" id="PTHR31391">
    <property type="entry name" value="B3 DOMAIN-CONTAINING PROTEIN OS11G0197600-RELATED"/>
    <property type="match status" value="1"/>
</dbReference>
<feature type="compositionally biased region" description="Polar residues" evidence="6">
    <location>
        <begin position="274"/>
        <end position="298"/>
    </location>
</feature>
<reference evidence="8" key="1">
    <citation type="journal article" date="2015" name="Nat. Genet.">
        <title>The pineapple genome and the evolution of CAM photosynthesis.</title>
        <authorList>
            <person name="Ming R."/>
            <person name="VanBuren R."/>
            <person name="Wai C.M."/>
            <person name="Tang H."/>
            <person name="Schatz M.C."/>
            <person name="Bowers J.E."/>
            <person name="Lyons E."/>
            <person name="Wang M.L."/>
            <person name="Chen J."/>
            <person name="Biggers E."/>
            <person name="Zhang J."/>
            <person name="Huang L."/>
            <person name="Zhang L."/>
            <person name="Miao W."/>
            <person name="Zhang J."/>
            <person name="Ye Z."/>
            <person name="Miao C."/>
            <person name="Lin Z."/>
            <person name="Wang H."/>
            <person name="Zhou H."/>
            <person name="Yim W.C."/>
            <person name="Priest H.D."/>
            <person name="Zheng C."/>
            <person name="Woodhouse M."/>
            <person name="Edger P.P."/>
            <person name="Guyot R."/>
            <person name="Guo H.B."/>
            <person name="Guo H."/>
            <person name="Zheng G."/>
            <person name="Singh R."/>
            <person name="Sharma A."/>
            <person name="Min X."/>
            <person name="Zheng Y."/>
            <person name="Lee H."/>
            <person name="Gurtowski J."/>
            <person name="Sedlazeck F.J."/>
            <person name="Harkess A."/>
            <person name="McKain M.R."/>
            <person name="Liao Z."/>
            <person name="Fang J."/>
            <person name="Liu J."/>
            <person name="Zhang X."/>
            <person name="Zhang Q."/>
            <person name="Hu W."/>
            <person name="Qin Y."/>
            <person name="Wang K."/>
            <person name="Chen L.Y."/>
            <person name="Shirley N."/>
            <person name="Lin Y.R."/>
            <person name="Liu L.Y."/>
            <person name="Hernandez A.G."/>
            <person name="Wright C.L."/>
            <person name="Bulone V."/>
            <person name="Tuskan G.A."/>
            <person name="Heath K."/>
            <person name="Zee F."/>
            <person name="Moore P.H."/>
            <person name="Sunkar R."/>
            <person name="Leebens-Mack J.H."/>
            <person name="Mockler T."/>
            <person name="Bennetzen J.L."/>
            <person name="Freeling M."/>
            <person name="Sankoff D."/>
            <person name="Paterson A.H."/>
            <person name="Zhu X."/>
            <person name="Yang X."/>
            <person name="Smith J.A."/>
            <person name="Cushman J.C."/>
            <person name="Paull R.E."/>
            <person name="Yu Q."/>
        </authorList>
    </citation>
    <scope>NUCLEOTIDE SEQUENCE [LARGE SCALE GENOMIC DNA]</scope>
    <source>
        <strain evidence="8">cv. F153</strain>
    </source>
</reference>
<dbReference type="Gramene" id="Aco020809.1.mrna1">
    <property type="protein sequence ID" value="Aco020809.1.mrna1"/>
    <property type="gene ID" value="Aco020809.1.path1"/>
</dbReference>
<feature type="region of interest" description="Disordered" evidence="6">
    <location>
        <begin position="264"/>
        <end position="298"/>
    </location>
</feature>
<dbReference type="SUPFAM" id="SSF101936">
    <property type="entry name" value="DNA-binding pseudobarrel domain"/>
    <property type="match status" value="2"/>
</dbReference>
<feature type="domain" description="TF-B3" evidence="7">
    <location>
        <begin position="21"/>
        <end position="99"/>
    </location>
</feature>
<gene>
    <name evidence="9" type="primary">LOC109722613</name>
</gene>